<name>A0A6P1DNP3_9GAMM</name>
<reference evidence="2" key="1">
    <citation type="journal article" date="2020" name="Microbiol. Resour. Announc.">
        <title>Draft Genome Sequences of Thiorhodococcus mannitoliphagus and Thiorhodococcus minor, Purple Sulfur Photosynthetic Bacteria in the Gammaproteobacterial Family Chromatiaceae.</title>
        <authorList>
            <person name="Aviles F.A."/>
            <person name="Meyer T.E."/>
            <person name="Kyndt J.A."/>
        </authorList>
    </citation>
    <scope>NUCLEOTIDE SEQUENCE [LARGE SCALE GENOMIC DNA]</scope>
    <source>
        <strain evidence="2">DSM 18266</strain>
    </source>
</reference>
<evidence type="ECO:0000313" key="1">
    <source>
        <dbReference type="EMBL" id="NEX19638.1"/>
    </source>
</evidence>
<comment type="caution">
    <text evidence="1">The sequence shown here is derived from an EMBL/GenBank/DDBJ whole genome shotgun (WGS) entry which is preliminary data.</text>
</comment>
<protein>
    <submittedName>
        <fullName evidence="1">Uncharacterized protein</fullName>
    </submittedName>
</protein>
<dbReference type="RefSeq" id="WP_164652539.1">
    <property type="nucleotide sequence ID" value="NZ_JAAIJR010000013.1"/>
</dbReference>
<reference evidence="1 2" key="2">
    <citation type="submission" date="2020-02" db="EMBL/GenBank/DDBJ databases">
        <title>Genome sequences of Thiorhodococcus mannitoliphagus and Thiorhodococcus minor, purple sulfur photosynthetic bacteria in the gammaproteobacterial family, Chromatiaceae.</title>
        <authorList>
            <person name="Aviles F.A."/>
            <person name="Meyer T.E."/>
            <person name="Kyndt J.A."/>
        </authorList>
    </citation>
    <scope>NUCLEOTIDE SEQUENCE [LARGE SCALE GENOMIC DNA]</scope>
    <source>
        <strain evidence="1 2">DSM 18266</strain>
    </source>
</reference>
<sequence length="74" mass="7787">MAAELIEGNGDEVTIQVKVNLSGTMLEAEERIQKACSEAGMLVSAEALKRLENDGLPVVVGAIKSSKRCASPKT</sequence>
<gene>
    <name evidence="1" type="ORF">G3480_04805</name>
</gene>
<keyword evidence="2" id="KW-1185">Reference proteome</keyword>
<proteinExistence type="predicted"/>
<organism evidence="1 2">
    <name type="scientific">Thiorhodococcus mannitoliphagus</name>
    <dbReference type="NCBI Taxonomy" id="329406"/>
    <lineage>
        <taxon>Bacteria</taxon>
        <taxon>Pseudomonadati</taxon>
        <taxon>Pseudomonadota</taxon>
        <taxon>Gammaproteobacteria</taxon>
        <taxon>Chromatiales</taxon>
        <taxon>Chromatiaceae</taxon>
        <taxon>Thiorhodococcus</taxon>
    </lineage>
</organism>
<evidence type="ECO:0000313" key="2">
    <source>
        <dbReference type="Proteomes" id="UP000471640"/>
    </source>
</evidence>
<dbReference type="EMBL" id="JAAIJR010000013">
    <property type="protein sequence ID" value="NEX19638.1"/>
    <property type="molecule type" value="Genomic_DNA"/>
</dbReference>
<dbReference type="Proteomes" id="UP000471640">
    <property type="component" value="Unassembled WGS sequence"/>
</dbReference>
<accession>A0A6P1DNP3</accession>
<dbReference type="AlphaFoldDB" id="A0A6P1DNP3"/>